<protein>
    <submittedName>
        <fullName evidence="1">Uncharacterized protein</fullName>
    </submittedName>
</protein>
<dbReference type="EMBL" id="AEAI01004734">
    <property type="protein sequence ID" value="EGH49801.1"/>
    <property type="molecule type" value="Genomic_DNA"/>
</dbReference>
<accession>F3GRU8</accession>
<gene>
    <name evidence="1" type="ORF">PSYPI_48345</name>
</gene>
<name>F3GRU8_PSESJ</name>
<organism evidence="1 2">
    <name type="scientific">Pseudomonas syringae pv. pisi str. 1704B</name>
    <dbReference type="NCBI Taxonomy" id="629263"/>
    <lineage>
        <taxon>Bacteria</taxon>
        <taxon>Pseudomonadati</taxon>
        <taxon>Pseudomonadota</taxon>
        <taxon>Gammaproteobacteria</taxon>
        <taxon>Pseudomonadales</taxon>
        <taxon>Pseudomonadaceae</taxon>
        <taxon>Pseudomonas</taxon>
        <taxon>Pseudomonas syringae</taxon>
    </lineage>
</organism>
<dbReference type="AlphaFoldDB" id="F3GRU8"/>
<proteinExistence type="predicted"/>
<reference evidence="1 2" key="1">
    <citation type="journal article" date="2011" name="PLoS Pathog.">
        <title>Dynamic evolution of pathogenicity revealed by sequencing and comparative genomics of 19 Pseudomonas syringae isolates.</title>
        <authorList>
            <person name="Baltrus D.A."/>
            <person name="Nishimura M.T."/>
            <person name="Romanchuk A."/>
            <person name="Chang J.H."/>
            <person name="Mukhtar M.S."/>
            <person name="Cherkis K."/>
            <person name="Roach J."/>
            <person name="Grant S.R."/>
            <person name="Jones C.D."/>
            <person name="Dangl J.L."/>
        </authorList>
    </citation>
    <scope>NUCLEOTIDE SEQUENCE [LARGE SCALE GENOMIC DNA]</scope>
    <source>
        <strain evidence="1 2">1704B</strain>
    </source>
</reference>
<evidence type="ECO:0000313" key="1">
    <source>
        <dbReference type="EMBL" id="EGH49801.1"/>
    </source>
</evidence>
<dbReference type="Proteomes" id="UP000004986">
    <property type="component" value="Unassembled WGS sequence"/>
</dbReference>
<evidence type="ECO:0000313" key="2">
    <source>
        <dbReference type="Proteomes" id="UP000004986"/>
    </source>
</evidence>
<sequence>IFTSHKIFRGSDLPATPPAGQVYPALEAARLLTKVPV</sequence>
<feature type="non-terminal residue" evidence="1">
    <location>
        <position position="37"/>
    </location>
</feature>
<keyword evidence="2" id="KW-1185">Reference proteome</keyword>
<comment type="caution">
    <text evidence="1">The sequence shown here is derived from an EMBL/GenBank/DDBJ whole genome shotgun (WGS) entry which is preliminary data.</text>
</comment>
<feature type="non-terminal residue" evidence="1">
    <location>
        <position position="1"/>
    </location>
</feature>